<keyword evidence="11" id="KW-1185">Reference proteome</keyword>
<evidence type="ECO:0000259" key="1">
    <source>
        <dbReference type="PROSITE" id="PS50191"/>
    </source>
</evidence>
<dbReference type="PRINTS" id="PR00180">
    <property type="entry name" value="CRETINALDHBP"/>
</dbReference>
<dbReference type="PANTHER" id="PTHR10174">
    <property type="entry name" value="ALPHA-TOCOPHEROL TRANSFER PROTEIN-RELATED"/>
    <property type="match status" value="1"/>
</dbReference>
<dbReference type="SUPFAM" id="SSF52087">
    <property type="entry name" value="CRAL/TRIO domain"/>
    <property type="match status" value="1"/>
</dbReference>
<dbReference type="OrthoDB" id="7837562at2759"/>
<sequence>MTDSENQLNSFRQWVRDQQPILSSLETDEFLLQFLRITNFNLDNAKEWLARFWKHRTENPQWFTDRDLLKNTVMCEIAETAYYLQLPKETNGKEHIAIMRMACHDPTKYSLDDVTKYAFAVTDVLNRQEKVQTHGLIILFDLSDMKLHHISQFTPDRTQRYVDCWEKMYPVKLNQIHFYNYPCIFDPILHLFRMFLSRKINEKLFLHPKTSDESTNKALHQYIDPSLLPAEYGGQLGPIEDVNKTFVQWVKQQNYYIRQLDQYSVDPKQASQVLKTMQNEQD</sequence>
<name>A0A818LHV4_9BILA</name>
<dbReference type="GO" id="GO:0016020">
    <property type="term" value="C:membrane"/>
    <property type="evidence" value="ECO:0007669"/>
    <property type="project" value="TreeGrafter"/>
</dbReference>
<protein>
    <recommendedName>
        <fullName evidence="1">CRAL-TRIO domain-containing protein</fullName>
    </recommendedName>
</protein>
<dbReference type="Proteomes" id="UP000663869">
    <property type="component" value="Unassembled WGS sequence"/>
</dbReference>
<evidence type="ECO:0000313" key="6">
    <source>
        <dbReference type="EMBL" id="CAF4125980.1"/>
    </source>
</evidence>
<dbReference type="EMBL" id="CAJNXB010002424">
    <property type="protein sequence ID" value="CAF3243501.1"/>
    <property type="molecule type" value="Genomic_DNA"/>
</dbReference>
<dbReference type="Gene3D" id="1.20.5.1200">
    <property type="entry name" value="Alpha-tocopherol transfer"/>
    <property type="match status" value="1"/>
</dbReference>
<dbReference type="InterPro" id="IPR036273">
    <property type="entry name" value="CRAL/TRIO_N_dom_sf"/>
</dbReference>
<evidence type="ECO:0000313" key="3">
    <source>
        <dbReference type="EMBL" id="CAF3357893.1"/>
    </source>
</evidence>
<dbReference type="GO" id="GO:1902936">
    <property type="term" value="F:phosphatidylinositol bisphosphate binding"/>
    <property type="evidence" value="ECO:0007669"/>
    <property type="project" value="TreeGrafter"/>
</dbReference>
<dbReference type="Pfam" id="PF00650">
    <property type="entry name" value="CRAL_TRIO"/>
    <property type="match status" value="1"/>
</dbReference>
<dbReference type="EMBL" id="CAJOBQ010005168">
    <property type="protein sequence ID" value="CAF4651258.1"/>
    <property type="molecule type" value="Genomic_DNA"/>
</dbReference>
<dbReference type="AlphaFoldDB" id="A0A818LHV4"/>
<gene>
    <name evidence="3" type="ORF">FME351_LOCUS5134</name>
    <name evidence="5" type="ORF">GRG538_LOCUS21413</name>
    <name evidence="8" type="ORF">HFQ381_LOCUS30780</name>
    <name evidence="4" type="ORF">LUA448_LOCUS18996</name>
    <name evidence="7" type="ORF">QYT958_LOCUS2066</name>
    <name evidence="2" type="ORF">TIS948_LOCUS14776</name>
    <name evidence="9" type="ORF">TSG867_LOCUS30789</name>
    <name evidence="6" type="ORF">UJA718_LOCUS1889</name>
</gene>
<evidence type="ECO:0000313" key="5">
    <source>
        <dbReference type="EMBL" id="CAF3574826.1"/>
    </source>
</evidence>
<dbReference type="InterPro" id="IPR036865">
    <property type="entry name" value="CRAL-TRIO_dom_sf"/>
</dbReference>
<dbReference type="EMBL" id="CAJOBR010000128">
    <property type="protein sequence ID" value="CAF4469002.1"/>
    <property type="molecule type" value="Genomic_DNA"/>
</dbReference>
<dbReference type="PANTHER" id="PTHR10174:SF224">
    <property type="entry name" value="RETINOL-BINDING PROTEIN PINTA"/>
    <property type="match status" value="1"/>
</dbReference>
<dbReference type="Proteomes" id="UP000663848">
    <property type="component" value="Unassembled WGS sequence"/>
</dbReference>
<dbReference type="EMBL" id="CAJNYT010003550">
    <property type="protein sequence ID" value="CAF3574826.1"/>
    <property type="molecule type" value="Genomic_DNA"/>
</dbReference>
<evidence type="ECO:0000313" key="8">
    <source>
        <dbReference type="EMBL" id="CAF4549246.1"/>
    </source>
</evidence>
<dbReference type="Proteomes" id="UP000663825">
    <property type="component" value="Unassembled WGS sequence"/>
</dbReference>
<evidence type="ECO:0000313" key="11">
    <source>
        <dbReference type="Proteomes" id="UP000663873"/>
    </source>
</evidence>
<dbReference type="Proteomes" id="UP000663872">
    <property type="component" value="Unassembled WGS sequence"/>
</dbReference>
<comment type="caution">
    <text evidence="5">The sequence shown here is derived from an EMBL/GenBank/DDBJ whole genome shotgun (WGS) entry which is preliminary data.</text>
</comment>
<dbReference type="SMART" id="SM00516">
    <property type="entry name" value="SEC14"/>
    <property type="match status" value="1"/>
</dbReference>
<dbReference type="Proteomes" id="UP000663833">
    <property type="component" value="Unassembled WGS sequence"/>
</dbReference>
<dbReference type="Gene3D" id="3.40.525.10">
    <property type="entry name" value="CRAL-TRIO lipid binding domain"/>
    <property type="match status" value="1"/>
</dbReference>
<dbReference type="Proteomes" id="UP000663862">
    <property type="component" value="Unassembled WGS sequence"/>
</dbReference>
<organism evidence="5 10">
    <name type="scientific">Rotaria socialis</name>
    <dbReference type="NCBI Taxonomy" id="392032"/>
    <lineage>
        <taxon>Eukaryota</taxon>
        <taxon>Metazoa</taxon>
        <taxon>Spiralia</taxon>
        <taxon>Gnathifera</taxon>
        <taxon>Rotifera</taxon>
        <taxon>Eurotatoria</taxon>
        <taxon>Bdelloidea</taxon>
        <taxon>Philodinida</taxon>
        <taxon>Philodinidae</taxon>
        <taxon>Rotaria</taxon>
    </lineage>
</organism>
<dbReference type="InterPro" id="IPR001251">
    <property type="entry name" value="CRAL-TRIO_dom"/>
</dbReference>
<dbReference type="PROSITE" id="PS50191">
    <property type="entry name" value="CRAL_TRIO"/>
    <property type="match status" value="1"/>
</dbReference>
<evidence type="ECO:0000313" key="7">
    <source>
        <dbReference type="EMBL" id="CAF4469002.1"/>
    </source>
</evidence>
<dbReference type="Gene3D" id="1.10.8.20">
    <property type="entry name" value="N-terminal domain of phosphatidylinositol transfer protein sec14p"/>
    <property type="match status" value="1"/>
</dbReference>
<dbReference type="CDD" id="cd00170">
    <property type="entry name" value="SEC14"/>
    <property type="match status" value="1"/>
</dbReference>
<evidence type="ECO:0000313" key="9">
    <source>
        <dbReference type="EMBL" id="CAF4651258.1"/>
    </source>
</evidence>
<reference evidence="5" key="1">
    <citation type="submission" date="2021-02" db="EMBL/GenBank/DDBJ databases">
        <authorList>
            <person name="Nowell W R."/>
        </authorList>
    </citation>
    <scope>NUCLEOTIDE SEQUENCE</scope>
</reference>
<dbReference type="EMBL" id="CAJOBO010005701">
    <property type="protein sequence ID" value="CAF4549246.1"/>
    <property type="molecule type" value="Genomic_DNA"/>
</dbReference>
<accession>A0A818LHV4</accession>
<evidence type="ECO:0000313" key="4">
    <source>
        <dbReference type="EMBL" id="CAF3416236.1"/>
    </source>
</evidence>
<evidence type="ECO:0000313" key="2">
    <source>
        <dbReference type="EMBL" id="CAF3243501.1"/>
    </source>
</evidence>
<dbReference type="Proteomes" id="UP000663851">
    <property type="component" value="Unassembled WGS sequence"/>
</dbReference>
<dbReference type="EMBL" id="CAJNYU010000405">
    <property type="protein sequence ID" value="CAF3357893.1"/>
    <property type="molecule type" value="Genomic_DNA"/>
</dbReference>
<feature type="domain" description="CRAL-TRIO" evidence="1">
    <location>
        <begin position="70"/>
        <end position="240"/>
    </location>
</feature>
<proteinExistence type="predicted"/>
<dbReference type="EMBL" id="CAJNYD010002397">
    <property type="protein sequence ID" value="CAF3416236.1"/>
    <property type="molecule type" value="Genomic_DNA"/>
</dbReference>
<dbReference type="SUPFAM" id="SSF46938">
    <property type="entry name" value="CRAL/TRIO N-terminal domain"/>
    <property type="match status" value="1"/>
</dbReference>
<dbReference type="Proteomes" id="UP000663873">
    <property type="component" value="Unassembled WGS sequence"/>
</dbReference>
<dbReference type="EMBL" id="CAJOBP010000120">
    <property type="protein sequence ID" value="CAF4125980.1"/>
    <property type="molecule type" value="Genomic_DNA"/>
</dbReference>
<evidence type="ECO:0000313" key="10">
    <source>
        <dbReference type="Proteomes" id="UP000663872"/>
    </source>
</evidence>